<dbReference type="PROSITE" id="PS00463">
    <property type="entry name" value="ZN2_CY6_FUNGAL_1"/>
    <property type="match status" value="1"/>
</dbReference>
<evidence type="ECO:0000259" key="7">
    <source>
        <dbReference type="PROSITE" id="PS50048"/>
    </source>
</evidence>
<dbReference type="InterPro" id="IPR036864">
    <property type="entry name" value="Zn2-C6_fun-type_DNA-bd_sf"/>
</dbReference>
<comment type="caution">
    <text evidence="8">The sequence shown here is derived from an EMBL/GenBank/DDBJ whole genome shotgun (WGS) entry which is preliminary data.</text>
</comment>
<dbReference type="InterPro" id="IPR001138">
    <property type="entry name" value="Zn2Cys6_DnaBD"/>
</dbReference>
<dbReference type="Pfam" id="PF04082">
    <property type="entry name" value="Fungal_trans"/>
    <property type="match status" value="1"/>
</dbReference>
<evidence type="ECO:0000256" key="1">
    <source>
        <dbReference type="ARBA" id="ARBA00004123"/>
    </source>
</evidence>
<dbReference type="InterPro" id="IPR050613">
    <property type="entry name" value="Sec_Metabolite_Reg"/>
</dbReference>
<keyword evidence="2" id="KW-0479">Metal-binding</keyword>
<protein>
    <recommendedName>
        <fullName evidence="7">Zn(2)-C6 fungal-type domain-containing protein</fullName>
    </recommendedName>
</protein>
<organism evidence="8 9">
    <name type="scientific">Aspergillus granulosus</name>
    <dbReference type="NCBI Taxonomy" id="176169"/>
    <lineage>
        <taxon>Eukaryota</taxon>
        <taxon>Fungi</taxon>
        <taxon>Dikarya</taxon>
        <taxon>Ascomycota</taxon>
        <taxon>Pezizomycotina</taxon>
        <taxon>Eurotiomycetes</taxon>
        <taxon>Eurotiomycetidae</taxon>
        <taxon>Eurotiales</taxon>
        <taxon>Aspergillaceae</taxon>
        <taxon>Aspergillus</taxon>
        <taxon>Aspergillus subgen. Nidulantes</taxon>
    </lineage>
</organism>
<keyword evidence="6" id="KW-0539">Nucleus</keyword>
<keyword evidence="5" id="KW-0804">Transcription</keyword>
<evidence type="ECO:0000256" key="4">
    <source>
        <dbReference type="ARBA" id="ARBA00023125"/>
    </source>
</evidence>
<dbReference type="Gene3D" id="4.10.240.10">
    <property type="entry name" value="Zn(2)-C6 fungal-type DNA-binding domain"/>
    <property type="match status" value="1"/>
</dbReference>
<gene>
    <name evidence="8" type="ORF">BJX63DRAFT_71082</name>
</gene>
<keyword evidence="9" id="KW-1185">Reference proteome</keyword>
<dbReference type="EMBL" id="JBFXLT010000014">
    <property type="protein sequence ID" value="KAL2818335.1"/>
    <property type="molecule type" value="Genomic_DNA"/>
</dbReference>
<comment type="subcellular location">
    <subcellularLocation>
        <location evidence="1">Nucleus</location>
    </subcellularLocation>
</comment>
<keyword evidence="3" id="KW-0805">Transcription regulation</keyword>
<dbReference type="PANTHER" id="PTHR31001:SF85">
    <property type="entry name" value="ZN(II)2CYS6 TRANSCRIPTION FACTOR (EUROFUNG)"/>
    <property type="match status" value="1"/>
</dbReference>
<feature type="domain" description="Zn(2)-C6 fungal-type" evidence="7">
    <location>
        <begin position="43"/>
        <end position="72"/>
    </location>
</feature>
<dbReference type="Proteomes" id="UP001610334">
    <property type="component" value="Unassembled WGS sequence"/>
</dbReference>
<evidence type="ECO:0000256" key="6">
    <source>
        <dbReference type="ARBA" id="ARBA00023242"/>
    </source>
</evidence>
<evidence type="ECO:0000256" key="3">
    <source>
        <dbReference type="ARBA" id="ARBA00023015"/>
    </source>
</evidence>
<reference evidence="8 9" key="1">
    <citation type="submission" date="2024-07" db="EMBL/GenBank/DDBJ databases">
        <title>Section-level genome sequencing and comparative genomics of Aspergillus sections Usti and Cavernicolus.</title>
        <authorList>
            <consortium name="Lawrence Berkeley National Laboratory"/>
            <person name="Nybo J.L."/>
            <person name="Vesth T.C."/>
            <person name="Theobald S."/>
            <person name="Frisvad J.C."/>
            <person name="Larsen T.O."/>
            <person name="Kjaerboelling I."/>
            <person name="Rothschild-Mancinelli K."/>
            <person name="Lyhne E.K."/>
            <person name="Kogle M.E."/>
            <person name="Barry K."/>
            <person name="Clum A."/>
            <person name="Na H."/>
            <person name="Ledsgaard L."/>
            <person name="Lin J."/>
            <person name="Lipzen A."/>
            <person name="Kuo A."/>
            <person name="Riley R."/>
            <person name="Mondo S."/>
            <person name="Labutti K."/>
            <person name="Haridas S."/>
            <person name="Pangalinan J."/>
            <person name="Salamov A.A."/>
            <person name="Simmons B.A."/>
            <person name="Magnuson J.K."/>
            <person name="Chen J."/>
            <person name="Drula E."/>
            <person name="Henrissat B."/>
            <person name="Wiebenga A."/>
            <person name="Lubbers R.J."/>
            <person name="Gomes A.C."/>
            <person name="Makela M.R."/>
            <person name="Stajich J."/>
            <person name="Grigoriev I.V."/>
            <person name="Mortensen U.H."/>
            <person name="De Vries R.P."/>
            <person name="Baker S.E."/>
            <person name="Andersen M.R."/>
        </authorList>
    </citation>
    <scope>NUCLEOTIDE SEQUENCE [LARGE SCALE GENOMIC DNA]</scope>
    <source>
        <strain evidence="8 9">CBS 588.65</strain>
    </source>
</reference>
<accession>A0ABR4HS77</accession>
<dbReference type="Pfam" id="PF00172">
    <property type="entry name" value="Zn_clus"/>
    <property type="match status" value="1"/>
</dbReference>
<proteinExistence type="predicted"/>
<dbReference type="CDD" id="cd00067">
    <property type="entry name" value="GAL4"/>
    <property type="match status" value="1"/>
</dbReference>
<dbReference type="PROSITE" id="PS50048">
    <property type="entry name" value="ZN2_CY6_FUNGAL_2"/>
    <property type="match status" value="1"/>
</dbReference>
<sequence>MATPLGSTWTDQSLSVIAPKPLPSSSSSEASLAADYAVLKPKSCLACRKRKVKCDRQVPCGNCSRWTIECIFPSPIRRCPRARTKPGAARSRGDQALHDRIHMLETQVSELTGTVNAQAERLQSLTTPGASMFPLSHAWGHSVEPLHPSLALGQTYWRVFLERVDPLIKVVHRPSASRILRSGMDNPTSLNEGQGALLHVIYLACISAMDEADIQANLQMSKATAVSTYRMAAEQALARAGFLTTNDWNTMQALVLFIALSRLQNNHKSAWTLAGLAERLDVSLEEDNSHFGAEMRRRLRWHMWYLNRRIQDDRGSNPSPSLVRVDLPLNCHDSELSRTMTTQPNMRSGWTEMSFCLLRYDLATTERIVESDASWIIKTKAVRACQDRLHTKYLTYCDGSEPIHWLACHISYVMITEMWMKLFCPQFFAASAPSPSSLDPEGSSAHAVRDQLFDAAVDILDTQKRLEKEIASRNWEWTLNGYFQYVPLVFLLNELRWRRSDPRTDRAWEIAERSFGRWSEEAKRSVHGGLLTELIGSVLAARQEAREFQSIADSYLVPDNGVLGDGFSMGQDPSWPDMLPSDMFQFGLPVDWIYQVQ</sequence>
<evidence type="ECO:0000313" key="9">
    <source>
        <dbReference type="Proteomes" id="UP001610334"/>
    </source>
</evidence>
<dbReference type="SUPFAM" id="SSF57701">
    <property type="entry name" value="Zn2/Cys6 DNA-binding domain"/>
    <property type="match status" value="1"/>
</dbReference>
<evidence type="ECO:0000256" key="2">
    <source>
        <dbReference type="ARBA" id="ARBA00022723"/>
    </source>
</evidence>
<dbReference type="InterPro" id="IPR007219">
    <property type="entry name" value="XnlR_reg_dom"/>
</dbReference>
<name>A0ABR4HS77_9EURO</name>
<evidence type="ECO:0000256" key="5">
    <source>
        <dbReference type="ARBA" id="ARBA00023163"/>
    </source>
</evidence>
<keyword evidence="4" id="KW-0238">DNA-binding</keyword>
<dbReference type="SMART" id="SM00066">
    <property type="entry name" value="GAL4"/>
    <property type="match status" value="1"/>
</dbReference>
<evidence type="ECO:0000313" key="8">
    <source>
        <dbReference type="EMBL" id="KAL2818335.1"/>
    </source>
</evidence>
<dbReference type="CDD" id="cd12148">
    <property type="entry name" value="fungal_TF_MHR"/>
    <property type="match status" value="1"/>
</dbReference>
<dbReference type="PANTHER" id="PTHR31001">
    <property type="entry name" value="UNCHARACTERIZED TRANSCRIPTIONAL REGULATORY PROTEIN"/>
    <property type="match status" value="1"/>
</dbReference>